<name>A0AAD8DMZ7_MYTSE</name>
<dbReference type="SUPFAM" id="SSF53098">
    <property type="entry name" value="Ribonuclease H-like"/>
    <property type="match status" value="1"/>
</dbReference>
<dbReference type="FunFam" id="3.10.20.370:FF:000001">
    <property type="entry name" value="Retrovirus-related Pol polyprotein from transposon 17.6-like protein"/>
    <property type="match status" value="1"/>
</dbReference>
<dbReference type="GO" id="GO:0042575">
    <property type="term" value="C:DNA polymerase complex"/>
    <property type="evidence" value="ECO:0007669"/>
    <property type="project" value="UniProtKB-ARBA"/>
</dbReference>
<evidence type="ECO:0000256" key="2">
    <source>
        <dbReference type="ARBA" id="ARBA00022679"/>
    </source>
</evidence>
<evidence type="ECO:0000256" key="8">
    <source>
        <dbReference type="SAM" id="MobiDB-lite"/>
    </source>
</evidence>
<dbReference type="EMBL" id="JARGEI010000024">
    <property type="protein sequence ID" value="KAJ8709317.1"/>
    <property type="molecule type" value="Genomic_DNA"/>
</dbReference>
<dbReference type="CDD" id="cd01647">
    <property type="entry name" value="RT_LTR"/>
    <property type="match status" value="1"/>
</dbReference>
<dbReference type="InterPro" id="IPR041588">
    <property type="entry name" value="Integrase_H2C2"/>
</dbReference>
<dbReference type="Gene3D" id="2.40.70.10">
    <property type="entry name" value="Acid Proteases"/>
    <property type="match status" value="1"/>
</dbReference>
<evidence type="ECO:0000256" key="7">
    <source>
        <dbReference type="ARBA" id="ARBA00022918"/>
    </source>
</evidence>
<dbReference type="InterPro" id="IPR012337">
    <property type="entry name" value="RNaseH-like_sf"/>
</dbReference>
<dbReference type="Pfam" id="PF17917">
    <property type="entry name" value="RT_RNaseH"/>
    <property type="match status" value="1"/>
</dbReference>
<comment type="caution">
    <text evidence="12">The sequence shown here is derived from an EMBL/GenBank/DDBJ whole genome shotgun (WGS) entry which is preliminary data.</text>
</comment>
<feature type="region of interest" description="Disordered" evidence="8">
    <location>
        <begin position="1541"/>
        <end position="1601"/>
    </location>
</feature>
<dbReference type="Gene3D" id="3.10.20.370">
    <property type="match status" value="1"/>
</dbReference>
<dbReference type="GO" id="GO:0006508">
    <property type="term" value="P:proteolysis"/>
    <property type="evidence" value="ECO:0007669"/>
    <property type="project" value="InterPro"/>
</dbReference>
<proteinExistence type="predicted"/>
<feature type="compositionally biased region" description="Polar residues" evidence="8">
    <location>
        <begin position="250"/>
        <end position="259"/>
    </location>
</feature>
<dbReference type="Gene3D" id="3.10.10.10">
    <property type="entry name" value="HIV Type 1 Reverse Transcriptase, subunit A, domain 1"/>
    <property type="match status" value="1"/>
</dbReference>
<evidence type="ECO:0000256" key="6">
    <source>
        <dbReference type="ARBA" id="ARBA00022801"/>
    </source>
</evidence>
<evidence type="ECO:0000313" key="13">
    <source>
        <dbReference type="Proteomes" id="UP001231518"/>
    </source>
</evidence>
<keyword evidence="3" id="KW-0548">Nucleotidyltransferase</keyword>
<dbReference type="FunFam" id="3.30.420.10:FF:000063">
    <property type="entry name" value="Retrovirus-related Pol polyprotein from transposon 297-like Protein"/>
    <property type="match status" value="1"/>
</dbReference>
<dbReference type="PROSITE" id="PS50878">
    <property type="entry name" value="RT_POL"/>
    <property type="match status" value="1"/>
</dbReference>
<feature type="domain" description="Reverse transcriptase" evidence="10">
    <location>
        <begin position="752"/>
        <end position="929"/>
    </location>
</feature>
<dbReference type="Gene3D" id="3.30.70.270">
    <property type="match status" value="2"/>
</dbReference>
<feature type="compositionally biased region" description="Low complexity" evidence="8">
    <location>
        <begin position="1574"/>
        <end position="1586"/>
    </location>
</feature>
<feature type="region of interest" description="Disordered" evidence="8">
    <location>
        <begin position="341"/>
        <end position="403"/>
    </location>
</feature>
<evidence type="ECO:0000256" key="3">
    <source>
        <dbReference type="ARBA" id="ARBA00022695"/>
    </source>
</evidence>
<evidence type="ECO:0000259" key="11">
    <source>
        <dbReference type="PROSITE" id="PS50994"/>
    </source>
</evidence>
<evidence type="ECO:0000313" key="12">
    <source>
        <dbReference type="EMBL" id="KAJ8709317.1"/>
    </source>
</evidence>
<dbReference type="GO" id="GO:0004519">
    <property type="term" value="F:endonuclease activity"/>
    <property type="evidence" value="ECO:0007669"/>
    <property type="project" value="UniProtKB-KW"/>
</dbReference>
<evidence type="ECO:0000256" key="5">
    <source>
        <dbReference type="ARBA" id="ARBA00022759"/>
    </source>
</evidence>
<feature type="compositionally biased region" description="Low complexity" evidence="8">
    <location>
        <begin position="344"/>
        <end position="374"/>
    </location>
</feature>
<dbReference type="Gene3D" id="3.30.420.10">
    <property type="entry name" value="Ribonuclease H-like superfamily/Ribonuclease H"/>
    <property type="match status" value="1"/>
</dbReference>
<dbReference type="Pfam" id="PF00665">
    <property type="entry name" value="rve"/>
    <property type="match status" value="1"/>
</dbReference>
<dbReference type="InterPro" id="IPR041373">
    <property type="entry name" value="RT_RNaseH"/>
</dbReference>
<dbReference type="PROSITE" id="PS00141">
    <property type="entry name" value="ASP_PROTEASE"/>
    <property type="match status" value="1"/>
</dbReference>
<dbReference type="InterPro" id="IPR036397">
    <property type="entry name" value="RNaseH_sf"/>
</dbReference>
<dbReference type="PROSITE" id="PS50994">
    <property type="entry name" value="INTEGRASE"/>
    <property type="match status" value="1"/>
</dbReference>
<dbReference type="PROSITE" id="PS50175">
    <property type="entry name" value="ASP_PROT_RETROV"/>
    <property type="match status" value="1"/>
</dbReference>
<evidence type="ECO:0000259" key="9">
    <source>
        <dbReference type="PROSITE" id="PS50175"/>
    </source>
</evidence>
<dbReference type="CDD" id="cd00303">
    <property type="entry name" value="retropepsin_like"/>
    <property type="match status" value="1"/>
</dbReference>
<dbReference type="Gene3D" id="1.10.340.70">
    <property type="match status" value="1"/>
</dbReference>
<dbReference type="SUPFAM" id="SSF50630">
    <property type="entry name" value="Acid proteases"/>
    <property type="match status" value="1"/>
</dbReference>
<gene>
    <name evidence="12" type="ORF">PYW07_009143</name>
</gene>
<dbReference type="Pfam" id="PF00078">
    <property type="entry name" value="RVT_1"/>
    <property type="match status" value="1"/>
</dbReference>
<dbReference type="EC" id="2.7.7.49" evidence="1"/>
<dbReference type="PANTHER" id="PTHR37984">
    <property type="entry name" value="PROTEIN CBG26694"/>
    <property type="match status" value="1"/>
</dbReference>
<dbReference type="InterPro" id="IPR021109">
    <property type="entry name" value="Peptidase_aspartic_dom_sf"/>
</dbReference>
<accession>A0AAD8DMZ7</accession>
<dbReference type="GO" id="GO:0015074">
    <property type="term" value="P:DNA integration"/>
    <property type="evidence" value="ECO:0007669"/>
    <property type="project" value="InterPro"/>
</dbReference>
<dbReference type="InterPro" id="IPR050951">
    <property type="entry name" value="Retrovirus_Pol_polyprotein"/>
</dbReference>
<dbReference type="InterPro" id="IPR001995">
    <property type="entry name" value="Peptidase_A2_cat"/>
</dbReference>
<feature type="region of interest" description="Disordered" evidence="8">
    <location>
        <begin position="203"/>
        <end position="266"/>
    </location>
</feature>
<feature type="compositionally biased region" description="Basic and acidic residues" evidence="8">
    <location>
        <begin position="377"/>
        <end position="392"/>
    </location>
</feature>
<feature type="domain" description="Integrase catalytic" evidence="11">
    <location>
        <begin position="1297"/>
        <end position="1458"/>
    </location>
</feature>
<dbReference type="GO" id="GO:0003676">
    <property type="term" value="F:nucleic acid binding"/>
    <property type="evidence" value="ECO:0007669"/>
    <property type="project" value="InterPro"/>
</dbReference>
<keyword evidence="7" id="KW-0695">RNA-directed DNA polymerase</keyword>
<keyword evidence="4" id="KW-0540">Nuclease</keyword>
<feature type="compositionally biased region" description="Polar residues" evidence="8">
    <location>
        <begin position="1544"/>
        <end position="1558"/>
    </location>
</feature>
<evidence type="ECO:0000256" key="1">
    <source>
        <dbReference type="ARBA" id="ARBA00012493"/>
    </source>
</evidence>
<keyword evidence="6" id="KW-0378">Hydrolase</keyword>
<dbReference type="PANTHER" id="PTHR37984:SF8">
    <property type="entry name" value="CCHC-TYPE DOMAIN-CONTAINING PROTEIN"/>
    <property type="match status" value="1"/>
</dbReference>
<dbReference type="Proteomes" id="UP001231518">
    <property type="component" value="Chromosome 22"/>
</dbReference>
<protein>
    <recommendedName>
        <fullName evidence="1">RNA-directed DNA polymerase</fullName>
        <ecNumber evidence="1">2.7.7.49</ecNumber>
    </recommendedName>
</protein>
<organism evidence="12 13">
    <name type="scientific">Mythimna separata</name>
    <name type="common">Oriental armyworm</name>
    <name type="synonym">Pseudaletia separata</name>
    <dbReference type="NCBI Taxonomy" id="271217"/>
    <lineage>
        <taxon>Eukaryota</taxon>
        <taxon>Metazoa</taxon>
        <taxon>Ecdysozoa</taxon>
        <taxon>Arthropoda</taxon>
        <taxon>Hexapoda</taxon>
        <taxon>Insecta</taxon>
        <taxon>Pterygota</taxon>
        <taxon>Neoptera</taxon>
        <taxon>Endopterygota</taxon>
        <taxon>Lepidoptera</taxon>
        <taxon>Glossata</taxon>
        <taxon>Ditrysia</taxon>
        <taxon>Noctuoidea</taxon>
        <taxon>Noctuidae</taxon>
        <taxon>Noctuinae</taxon>
        <taxon>Hadenini</taxon>
        <taxon>Mythimna</taxon>
    </lineage>
</organism>
<dbReference type="Pfam" id="PF17921">
    <property type="entry name" value="Integrase_H2C2"/>
    <property type="match status" value="1"/>
</dbReference>
<dbReference type="GO" id="GO:0003964">
    <property type="term" value="F:RNA-directed DNA polymerase activity"/>
    <property type="evidence" value="ECO:0007669"/>
    <property type="project" value="UniProtKB-KW"/>
</dbReference>
<dbReference type="CDD" id="cd09274">
    <property type="entry name" value="RNase_HI_RT_Ty3"/>
    <property type="match status" value="1"/>
</dbReference>
<reference evidence="12" key="1">
    <citation type="submission" date="2023-03" db="EMBL/GenBank/DDBJ databases">
        <title>Chromosome-level genomes of two armyworms, Mythimna separata and Mythimna loreyi, provide insights into the biosynthesis and reception of sex pheromones.</title>
        <authorList>
            <person name="Zhao H."/>
        </authorList>
    </citation>
    <scope>NUCLEOTIDE SEQUENCE</scope>
    <source>
        <strain evidence="12">BeijingLab</strain>
        <tissue evidence="12">Pupa</tissue>
    </source>
</reference>
<dbReference type="FunFam" id="3.30.70.270:FF:000026">
    <property type="entry name" value="Transposon Ty3-G Gag-Pol polyprotein"/>
    <property type="match status" value="1"/>
</dbReference>
<dbReference type="SUPFAM" id="SSF56672">
    <property type="entry name" value="DNA/RNA polymerases"/>
    <property type="match status" value="1"/>
</dbReference>
<evidence type="ECO:0000259" key="10">
    <source>
        <dbReference type="PROSITE" id="PS50878"/>
    </source>
</evidence>
<dbReference type="InterPro" id="IPR000477">
    <property type="entry name" value="RT_dom"/>
</dbReference>
<dbReference type="InterPro" id="IPR001584">
    <property type="entry name" value="Integrase_cat-core"/>
</dbReference>
<keyword evidence="2" id="KW-0808">Transferase</keyword>
<dbReference type="GO" id="GO:0004190">
    <property type="term" value="F:aspartic-type endopeptidase activity"/>
    <property type="evidence" value="ECO:0007669"/>
    <property type="project" value="InterPro"/>
</dbReference>
<dbReference type="InterPro" id="IPR043128">
    <property type="entry name" value="Rev_trsase/Diguanyl_cyclase"/>
</dbReference>
<dbReference type="InterPro" id="IPR001969">
    <property type="entry name" value="Aspartic_peptidase_AS"/>
</dbReference>
<dbReference type="InterPro" id="IPR043502">
    <property type="entry name" value="DNA/RNA_pol_sf"/>
</dbReference>
<feature type="compositionally biased region" description="Basic and acidic residues" evidence="8">
    <location>
        <begin position="1559"/>
        <end position="1573"/>
    </location>
</feature>
<evidence type="ECO:0000256" key="4">
    <source>
        <dbReference type="ARBA" id="ARBA00022722"/>
    </source>
</evidence>
<keyword evidence="5" id="KW-0255">Endonuclease</keyword>
<sequence>MQNPTTGGGVVDEKDGACDKGMNTHLKQLNISSDPANNNAESWKRWWQQLELYLLATGLDKSSEKRKIAILLHLIGERGLNIFNTFNLKLDGSTLSEVKSKFDNFFEPRRNVTMSRYAFFTRRQTKSESISDFLTDLEIKSKDCEFGTLRESLIKDIFIANMDNDLSHVRQRLLQEPDLTYERMQELTRTLIVAQQDAEKIVRDSSVPGENVMHLSRKNRGRGDSRQRASSRRSASNSRRSASSSRKSATNSEHSSTRTCGRCGQSHRFKCPATAVQCRSCKNFGHFAKYCLKNKRVSQLQSFNSDKSSQDHFVGMLNSQLKSSQGHKSHSYQHNTHNQYDLLGTHSSQSSQSHNSYSTHSCSGSQMGTGQSSSYPNDEKCDNHSERHDSQRPHSYYLCDETSDESERSKSHCEDFSDEKRHISERSVSPHLYYLCDENSDNQTERCEDLCDEISHISERSVSQSPHLHYLCDENSDSHSERYVDLCDEISHISERCQSQIVQSNQNKKRQHLNDEYGHKSEGLQHTQGHHHTNCHHHINFSSRQTHNSQFKQSPNNSLVSHSEVNYNVNTLENNSKKSWEINLSIGNKQITCIIDSGADVNIISKQTFNYVTRQNFKVSLVKCHVNVTGFGGKTIPILGKVNINCNLCINNSKVVESIMFLVVNLDCPNVLGLPTCERLGIINRVFSVSKQNFCKQILTQYNDVFQGLGCLPPVCHLKLKPDAVPCVDPPRKVPFALLKKLREELDRMEEMKVIVKVTKPTEWVNSVVVTVKSSGQLRICLDPRNLNKNIMREHYPLKSIDEIRSQLEGAVCFSHLDAFSGFWMLRLDEYSSELCTFQTPFGRYRYLRLPYGINASSEIFQRVMMNLFGDIEGVLIFIDDILVYGPNESVHNERLHRVMQRARQVNLKFNKSKCKFLVSEVCFLGYVFSKDGARADKEKVKAIVNMPTPKNVKELQRILGMINYLGPFISNLSEKTQILRNLLKKDTVWTWDENHSQCLKKLKDEITNSPVLAHYNPKIALVLSVDSSKSALGAVILQKNKPIAYSSKTLTETQERYAQIEKELLAIQFGCEKFHQYVYGNRVTVHTDHKPLVYLFKKPLHEVPARLQRMMLTLQKYDLEVIHVPGKEMYISDTLSRAALKDHYIPENESEMSCHVNLMYSNLAITKEYSTKLAKETKVDESLQLLKKYYNEGWPKSKNNVSPLVKPFWNIQGEIHVIKDLVFKGSKLIVPQSMYKEMLEKIHKGHQGINKCLKLAKESLYWPNMSSDIKNLVEQCLVCAKFKPCNQKEPLQNFEICKYPWQQVGVDLMHFDNLVYLIVTDYYSKYIEIALLNKNSTSQNVITHLKSIFARHGIPLSLVSDGGPPFQSIEFKKFMLEWDIEHIITSPYHSQSNGQAESSVKIIKHMLKKCKENNSDPYIALLQYRNTPKTNLPSPAQLLMSRNLRDNIPVSYKRLKPKVVTFKDYKESVKKNNENKTKYYDRNSKPLSLLHHNDHVYFKRNPKSNWEQAIVKQRLSNNRSYVVEDVNGVRYRRNRIHLRHKYSNNFTNPPMQSNSSQGREEGDRQESPRHQDSSSQKSSSITTRSGRIVKPTRRLIDEID</sequence>
<keyword evidence="13" id="KW-1185">Reference proteome</keyword>
<dbReference type="FunFam" id="1.10.340.70:FF:000003">
    <property type="entry name" value="Protein CBG25708"/>
    <property type="match status" value="1"/>
</dbReference>
<feature type="compositionally biased region" description="Low complexity" evidence="8">
    <location>
        <begin position="232"/>
        <end position="249"/>
    </location>
</feature>
<feature type="domain" description="Peptidase A2" evidence="9">
    <location>
        <begin position="591"/>
        <end position="633"/>
    </location>
</feature>